<protein>
    <submittedName>
        <fullName evidence="1">Uncharacterized protein</fullName>
    </submittedName>
</protein>
<dbReference type="Proteomes" id="UP000015241">
    <property type="component" value="Unassembled WGS sequence"/>
</dbReference>
<proteinExistence type="predicted"/>
<dbReference type="Gene3D" id="1.20.1280.50">
    <property type="match status" value="1"/>
</dbReference>
<dbReference type="OrthoDB" id="3193283at2759"/>
<accession>S8FAZ0</accession>
<dbReference type="AlphaFoldDB" id="S8FAZ0"/>
<gene>
    <name evidence="1" type="ORF">FOMPIDRAFT_1053967</name>
</gene>
<dbReference type="HOGENOM" id="CLU_444121_0_0_1"/>
<evidence type="ECO:0000313" key="2">
    <source>
        <dbReference type="Proteomes" id="UP000015241"/>
    </source>
</evidence>
<dbReference type="InParanoid" id="S8FAZ0"/>
<dbReference type="InterPro" id="IPR036047">
    <property type="entry name" value="F-box-like_dom_sf"/>
</dbReference>
<keyword evidence="2" id="KW-1185">Reference proteome</keyword>
<evidence type="ECO:0000313" key="1">
    <source>
        <dbReference type="EMBL" id="EPS95714.1"/>
    </source>
</evidence>
<organism evidence="1 2">
    <name type="scientific">Fomitopsis schrenkii</name>
    <name type="common">Brown rot fungus</name>
    <dbReference type="NCBI Taxonomy" id="2126942"/>
    <lineage>
        <taxon>Eukaryota</taxon>
        <taxon>Fungi</taxon>
        <taxon>Dikarya</taxon>
        <taxon>Basidiomycota</taxon>
        <taxon>Agaricomycotina</taxon>
        <taxon>Agaricomycetes</taxon>
        <taxon>Polyporales</taxon>
        <taxon>Fomitopsis</taxon>
    </lineage>
</organism>
<reference evidence="1 2" key="1">
    <citation type="journal article" date="2012" name="Science">
        <title>The Paleozoic origin of enzymatic lignin decomposition reconstructed from 31 fungal genomes.</title>
        <authorList>
            <person name="Floudas D."/>
            <person name="Binder M."/>
            <person name="Riley R."/>
            <person name="Barry K."/>
            <person name="Blanchette R.A."/>
            <person name="Henrissat B."/>
            <person name="Martinez A.T."/>
            <person name="Otillar R."/>
            <person name="Spatafora J.W."/>
            <person name="Yadav J.S."/>
            <person name="Aerts A."/>
            <person name="Benoit I."/>
            <person name="Boyd A."/>
            <person name="Carlson A."/>
            <person name="Copeland A."/>
            <person name="Coutinho P.M."/>
            <person name="de Vries R.P."/>
            <person name="Ferreira P."/>
            <person name="Findley K."/>
            <person name="Foster B."/>
            <person name="Gaskell J."/>
            <person name="Glotzer D."/>
            <person name="Gorecki P."/>
            <person name="Heitman J."/>
            <person name="Hesse C."/>
            <person name="Hori C."/>
            <person name="Igarashi K."/>
            <person name="Jurgens J.A."/>
            <person name="Kallen N."/>
            <person name="Kersten P."/>
            <person name="Kohler A."/>
            <person name="Kuees U."/>
            <person name="Kumar T.K.A."/>
            <person name="Kuo A."/>
            <person name="LaButti K."/>
            <person name="Larrondo L.F."/>
            <person name="Lindquist E."/>
            <person name="Ling A."/>
            <person name="Lombard V."/>
            <person name="Lucas S."/>
            <person name="Lundell T."/>
            <person name="Martin R."/>
            <person name="McLaughlin D.J."/>
            <person name="Morgenstern I."/>
            <person name="Morin E."/>
            <person name="Murat C."/>
            <person name="Nagy L.G."/>
            <person name="Nolan M."/>
            <person name="Ohm R.A."/>
            <person name="Patyshakuliyeva A."/>
            <person name="Rokas A."/>
            <person name="Ruiz-Duenas F.J."/>
            <person name="Sabat G."/>
            <person name="Salamov A."/>
            <person name="Samejima M."/>
            <person name="Schmutz J."/>
            <person name="Slot J.C."/>
            <person name="St John F."/>
            <person name="Stenlid J."/>
            <person name="Sun H."/>
            <person name="Sun S."/>
            <person name="Syed K."/>
            <person name="Tsang A."/>
            <person name="Wiebenga A."/>
            <person name="Young D."/>
            <person name="Pisabarro A."/>
            <person name="Eastwood D.C."/>
            <person name="Martin F."/>
            <person name="Cullen D."/>
            <person name="Grigoriev I.V."/>
            <person name="Hibbett D.S."/>
        </authorList>
    </citation>
    <scope>NUCLEOTIDE SEQUENCE</scope>
    <source>
        <strain evidence="2">FP-58527</strain>
    </source>
</reference>
<name>S8FAZ0_FOMSC</name>
<sequence length="575" mass="66329">MATGDQGGSPSDSASLAWIDEVPLPQLAELLRARLIKEVGLMRKHSQAREVVSLLDSAIHEVRRVSNVTYWVPPELLQRIFQYVPGSILDEHKKNYGQLGVSFRNHRIVMTRDVIPLMHVCQRWRKIVMNMPDLWRTIDSRMRIPYEYYASRSRGLSLGAYFYDEPRVDLVEWLQGHAAALHELHCFASSDDDWGPLLRIFFPELRVATLWFTHTKNEGEVTFELSSSLHQLCLEHTNWLPKGHFPHLTRLVLTHWTGTCEVAHLLSFLRECPYLVDIAFTHLFPRNTIPARQDDIVRLPHLQRLIIQYEEPGQIGHCLSHMHMQCSTALRVRMSRGLWEPGMDFRDVRGLSQFLAAKQCTRLHIFMITMCEGAVTALSGSSGVHIQGFGTSDRDSEEPMLAQLLPLSQVEELWLVENVFGYDVYDYIRRSGLFDILPHMQALRRVVVTAQVLRKLIESRASHDQLGVDGLWPPNLHELHVLLYPNAERLTQEELTESMTLLANSRVPRRSVMVPWHCAVLRNRVKDLHLDDKIECDVYQRIPSIALPPVCSIEEELWPAWQTYLDPPHSSLWPT</sequence>
<dbReference type="STRING" id="743788.S8FAZ0"/>
<dbReference type="SUPFAM" id="SSF81383">
    <property type="entry name" value="F-box domain"/>
    <property type="match status" value="1"/>
</dbReference>
<dbReference type="EMBL" id="KE504202">
    <property type="protein sequence ID" value="EPS95714.1"/>
    <property type="molecule type" value="Genomic_DNA"/>
</dbReference>